<evidence type="ECO:0000259" key="1">
    <source>
        <dbReference type="Pfam" id="PF26353"/>
    </source>
</evidence>
<dbReference type="RefSeq" id="WP_377564636.1">
    <property type="nucleotide sequence ID" value="NZ_JBHTJZ010000017.1"/>
</dbReference>
<proteinExistence type="predicted"/>
<dbReference type="InterPro" id="IPR025372">
    <property type="entry name" value="DUF4362"/>
</dbReference>
<evidence type="ECO:0000313" key="3">
    <source>
        <dbReference type="Proteomes" id="UP001596989"/>
    </source>
</evidence>
<protein>
    <submittedName>
        <fullName evidence="2">DUF4362 domain-containing protein</fullName>
    </submittedName>
</protein>
<comment type="caution">
    <text evidence="2">The sequence shown here is derived from an EMBL/GenBank/DDBJ whole genome shotgun (WGS) entry which is preliminary data.</text>
</comment>
<feature type="domain" description="YhfM-like" evidence="1">
    <location>
        <begin position="76"/>
        <end position="163"/>
    </location>
</feature>
<dbReference type="Proteomes" id="UP001596989">
    <property type="component" value="Unassembled WGS sequence"/>
</dbReference>
<name>A0ABW3HS43_9BACL</name>
<dbReference type="Pfam" id="PF26353">
    <property type="entry name" value="YhfM"/>
    <property type="match status" value="1"/>
</dbReference>
<accession>A0ABW3HS43</accession>
<dbReference type="EMBL" id="JBHTJZ010000017">
    <property type="protein sequence ID" value="MFD0960232.1"/>
    <property type="molecule type" value="Genomic_DNA"/>
</dbReference>
<dbReference type="InterPro" id="IPR058780">
    <property type="entry name" value="YhfM-like_dom"/>
</dbReference>
<dbReference type="Pfam" id="PF14275">
    <property type="entry name" value="DUF4362"/>
    <property type="match status" value="1"/>
</dbReference>
<gene>
    <name evidence="2" type="ORF">ACFQ2I_12620</name>
</gene>
<organism evidence="2 3">
    <name type="scientific">Paenibacillus chungangensis</name>
    <dbReference type="NCBI Taxonomy" id="696535"/>
    <lineage>
        <taxon>Bacteria</taxon>
        <taxon>Bacillati</taxon>
        <taxon>Bacillota</taxon>
        <taxon>Bacilli</taxon>
        <taxon>Bacillales</taxon>
        <taxon>Paenibacillaceae</taxon>
        <taxon>Paenibacillus</taxon>
    </lineage>
</organism>
<sequence length="288" mass="32004">MIKWMINTVLLLLILLIAGCDALTGNNASSGAATAPINNASNLEHAPQETAIPDVGLRVKDVVTVSRSLDFGRVNKKTYGTFQDEDEVASFAKAVRKAERMLGKLDIAHPDFDVAIIHDGKQYDIHLWLDAESEQGLFTYVYDTGTGYRLTKQATKELHTLIWDLPYNPDTAAANGDVVLTSLGDMRNREAWDSFVESVEAGGEGEVQVVLYTREGDPIFHHLRFDGKMFRYRFDNSHDAFGTPNKRIDYCTELEAEKNERGTAYRLDGCGASTRGMFHLSIPEPVSP</sequence>
<reference evidence="3" key="1">
    <citation type="journal article" date="2019" name="Int. J. Syst. Evol. Microbiol.">
        <title>The Global Catalogue of Microorganisms (GCM) 10K type strain sequencing project: providing services to taxonomists for standard genome sequencing and annotation.</title>
        <authorList>
            <consortium name="The Broad Institute Genomics Platform"/>
            <consortium name="The Broad Institute Genome Sequencing Center for Infectious Disease"/>
            <person name="Wu L."/>
            <person name="Ma J."/>
        </authorList>
    </citation>
    <scope>NUCLEOTIDE SEQUENCE [LARGE SCALE GENOMIC DNA]</scope>
    <source>
        <strain evidence="3">CCUG 59129</strain>
    </source>
</reference>
<evidence type="ECO:0000313" key="2">
    <source>
        <dbReference type="EMBL" id="MFD0960232.1"/>
    </source>
</evidence>
<dbReference type="PROSITE" id="PS51257">
    <property type="entry name" value="PROKAR_LIPOPROTEIN"/>
    <property type="match status" value="1"/>
</dbReference>
<keyword evidence="3" id="KW-1185">Reference proteome</keyword>